<dbReference type="SUPFAM" id="SSF110710">
    <property type="entry name" value="TTHA0583/YokD-like"/>
    <property type="match status" value="1"/>
</dbReference>
<accession>A0ABV6DEY1</accession>
<comment type="caution">
    <text evidence="5">The sequence shown here is derived from an EMBL/GenBank/DDBJ whole genome shotgun (WGS) entry which is preliminary data.</text>
</comment>
<evidence type="ECO:0000256" key="3">
    <source>
        <dbReference type="ARBA" id="ARBA00023315"/>
    </source>
</evidence>
<evidence type="ECO:0000313" key="6">
    <source>
        <dbReference type="Proteomes" id="UP001589776"/>
    </source>
</evidence>
<proteinExistence type="inferred from homology"/>
<organism evidence="5 6">
    <name type="scientific">Paenibacillus chartarius</name>
    <dbReference type="NCBI Taxonomy" id="747481"/>
    <lineage>
        <taxon>Bacteria</taxon>
        <taxon>Bacillati</taxon>
        <taxon>Bacillota</taxon>
        <taxon>Bacilli</taxon>
        <taxon>Bacillales</taxon>
        <taxon>Paenibacillaceae</taxon>
        <taxon>Paenibacillus</taxon>
    </lineage>
</organism>
<evidence type="ECO:0000256" key="1">
    <source>
        <dbReference type="ARBA" id="ARBA00006383"/>
    </source>
</evidence>
<dbReference type="PANTHER" id="PTHR11104:SF0">
    <property type="entry name" value="SPBETA PROPHAGE-DERIVED AMINOGLYCOSIDE N(3')-ACETYLTRANSFERASE-LIKE PROTEIN YOKD"/>
    <property type="match status" value="1"/>
</dbReference>
<dbReference type="EC" id="2.3.1.-" evidence="4"/>
<keyword evidence="3 4" id="KW-0012">Acyltransferase</keyword>
<comment type="catalytic activity">
    <reaction evidence="4">
        <text>a 2-deoxystreptamine antibiotic + acetyl-CoA = an N(3)-acetyl-2-deoxystreptamine antibiotic + CoA + H(+)</text>
        <dbReference type="Rhea" id="RHEA:12665"/>
        <dbReference type="ChEBI" id="CHEBI:15378"/>
        <dbReference type="ChEBI" id="CHEBI:57287"/>
        <dbReference type="ChEBI" id="CHEBI:57288"/>
        <dbReference type="ChEBI" id="CHEBI:57921"/>
        <dbReference type="ChEBI" id="CHEBI:77452"/>
        <dbReference type="EC" id="2.3.1.81"/>
    </reaction>
</comment>
<comment type="similarity">
    <text evidence="1 4">Belongs to the antibiotic N-acetyltransferase family.</text>
</comment>
<reference evidence="5 6" key="1">
    <citation type="submission" date="2024-09" db="EMBL/GenBank/DDBJ databases">
        <authorList>
            <person name="Sun Q."/>
            <person name="Mori K."/>
        </authorList>
    </citation>
    <scope>NUCLEOTIDE SEQUENCE [LARGE SCALE GENOMIC DNA]</scope>
    <source>
        <strain evidence="5 6">CCM 7759</strain>
    </source>
</reference>
<dbReference type="EMBL" id="JBHLWN010000012">
    <property type="protein sequence ID" value="MFC0211174.1"/>
    <property type="molecule type" value="Genomic_DNA"/>
</dbReference>
<name>A0ABV6DEY1_9BACL</name>
<dbReference type="InterPro" id="IPR028345">
    <property type="entry name" value="Antibiotic_NAT-like"/>
</dbReference>
<keyword evidence="2 4" id="KW-0808">Transferase</keyword>
<keyword evidence="4" id="KW-0046">Antibiotic resistance</keyword>
<sequence length="286" mass="30994">MPLERERQVIEATQGLPATAQSLANDLRDLGVEPGMPLIVHSSLSSLGWVVGGAQAVVMALAQAVGEEGTLLMPTQTGGLSEPSVWQNPPVPEAWWPIIREHMPAFDPGLTPTRGMGAIVETFRTWPGTLRSAHPQLSFAARGKLAGALLAGQTLNDGLGERSPLARLYDHDGWVLLLGVGHDNNTSIHLAEYRAHYPGKEQREYAAPVMIDGRREWTTYLDIQFVTDDFPAIGDAFAQATGLVAHGKVGQAQALLMPQRELVDYAVMWMGLHRGIHTDLMGEGTE</sequence>
<dbReference type="Proteomes" id="UP001589776">
    <property type="component" value="Unassembled WGS sequence"/>
</dbReference>
<keyword evidence="6" id="KW-1185">Reference proteome</keyword>
<dbReference type="PANTHER" id="PTHR11104">
    <property type="entry name" value="AMINOGLYCOSIDE N3-ACETYLTRANSFERASE"/>
    <property type="match status" value="1"/>
</dbReference>
<evidence type="ECO:0000256" key="4">
    <source>
        <dbReference type="RuleBase" id="RU365031"/>
    </source>
</evidence>
<evidence type="ECO:0000256" key="2">
    <source>
        <dbReference type="ARBA" id="ARBA00022679"/>
    </source>
</evidence>
<dbReference type="Pfam" id="PF02522">
    <property type="entry name" value="Antibiotic_NAT"/>
    <property type="match status" value="1"/>
</dbReference>
<protein>
    <recommendedName>
        <fullName evidence="4">Aminoglycoside N(3)-acetyltransferase</fullName>
        <ecNumber evidence="4">2.3.1.-</ecNumber>
    </recommendedName>
</protein>
<dbReference type="RefSeq" id="WP_377468020.1">
    <property type="nucleotide sequence ID" value="NZ_JBHLWN010000012.1"/>
</dbReference>
<evidence type="ECO:0000313" key="5">
    <source>
        <dbReference type="EMBL" id="MFC0211174.1"/>
    </source>
</evidence>
<gene>
    <name evidence="5" type="ORF">ACFFK0_01715</name>
</gene>
<dbReference type="InterPro" id="IPR003679">
    <property type="entry name" value="Amioglycoside_AcTrfase"/>
</dbReference>